<keyword evidence="3" id="KW-1185">Reference proteome</keyword>
<dbReference type="PANTHER" id="PTHR43737">
    <property type="entry name" value="BLL7424 PROTEIN"/>
    <property type="match status" value="1"/>
</dbReference>
<dbReference type="PROSITE" id="PS51318">
    <property type="entry name" value="TAT"/>
    <property type="match status" value="1"/>
</dbReference>
<dbReference type="RefSeq" id="WP_162672698.1">
    <property type="nucleotide sequence ID" value="NZ_LR593886.1"/>
</dbReference>
<dbReference type="InterPro" id="IPR006311">
    <property type="entry name" value="TAT_signal"/>
</dbReference>
<name>A0A6P2DJJ1_9BACT</name>
<feature type="compositionally biased region" description="Basic and acidic residues" evidence="1">
    <location>
        <begin position="460"/>
        <end position="471"/>
    </location>
</feature>
<sequence length="471" mass="50846">MSTRRDFLKTTLGTSSLLAVGGVVPEFLASTARAAEKEDKKKDTVLVVIELTGGNDGLNTVAPYGDDLYHKARPTLAFGKKEVQKLDDYHGLHPRMNELKRLYDEKRLAVLQGVGYPNPDRSHFESMDIWQLADPKRGHTSGWLARSIPGMSIKDAGVPGMYLGNERLPVAMQGADGGVISLADRASFKLQLTGNQANRKALIEDLNGEKDTGKADLAAFVRKRQLQTYTSLKKIDDALREAGGSGQGRTNEFVGGRVVQRDPDDLNTLGGKLGLVGRLIQKGLGTRLYYVQLGGFDTHSGQAEMHGKLLGELSSAIGNFFNGLQAEHSERVAVMTYSEFGRRVKENGSRGTDHGSGSCMFLAGSQVVGGLVGKHPSLSDLTDGDIKYHTDFRRVYATLLDDWLEVDSRGVLDDKFEKLPLIDRKKKAPAGSGPSKSGNALPPGAIPDDAPLPGAGAPPVKEDVPPPMEKM</sequence>
<feature type="compositionally biased region" description="Low complexity" evidence="1">
    <location>
        <begin position="440"/>
        <end position="459"/>
    </location>
</feature>
<evidence type="ECO:0000313" key="3">
    <source>
        <dbReference type="Proteomes" id="UP000464178"/>
    </source>
</evidence>
<evidence type="ECO:0000256" key="1">
    <source>
        <dbReference type="SAM" id="MobiDB-lite"/>
    </source>
</evidence>
<reference evidence="2 3" key="1">
    <citation type="submission" date="2019-05" db="EMBL/GenBank/DDBJ databases">
        <authorList>
            <consortium name="Science for Life Laboratories"/>
        </authorList>
    </citation>
    <scope>NUCLEOTIDE SEQUENCE [LARGE SCALE GENOMIC DNA]</scope>
    <source>
        <strain evidence="2">Soil9</strain>
    </source>
</reference>
<dbReference type="InterPro" id="IPR010869">
    <property type="entry name" value="DUF1501"/>
</dbReference>
<dbReference type="KEGG" id="gms:SOIL9_75690"/>
<dbReference type="Pfam" id="PF07394">
    <property type="entry name" value="DUF1501"/>
    <property type="match status" value="1"/>
</dbReference>
<protein>
    <recommendedName>
        <fullName evidence="4">DUF1501 domain-containing protein</fullName>
    </recommendedName>
</protein>
<evidence type="ECO:0008006" key="4">
    <source>
        <dbReference type="Google" id="ProtNLM"/>
    </source>
</evidence>
<dbReference type="EMBL" id="LR593886">
    <property type="protein sequence ID" value="VTS02279.1"/>
    <property type="molecule type" value="Genomic_DNA"/>
</dbReference>
<gene>
    <name evidence="2" type="ORF">SOIL9_75690</name>
</gene>
<accession>A0A6P2DJJ1</accession>
<dbReference type="AlphaFoldDB" id="A0A6P2DJJ1"/>
<proteinExistence type="predicted"/>
<evidence type="ECO:0000313" key="2">
    <source>
        <dbReference type="EMBL" id="VTS02279.1"/>
    </source>
</evidence>
<dbReference type="PANTHER" id="PTHR43737:SF1">
    <property type="entry name" value="DUF1501 DOMAIN-CONTAINING PROTEIN"/>
    <property type="match status" value="1"/>
</dbReference>
<dbReference type="Proteomes" id="UP000464178">
    <property type="component" value="Chromosome"/>
</dbReference>
<organism evidence="2 3">
    <name type="scientific">Gemmata massiliana</name>
    <dbReference type="NCBI Taxonomy" id="1210884"/>
    <lineage>
        <taxon>Bacteria</taxon>
        <taxon>Pseudomonadati</taxon>
        <taxon>Planctomycetota</taxon>
        <taxon>Planctomycetia</taxon>
        <taxon>Gemmatales</taxon>
        <taxon>Gemmataceae</taxon>
        <taxon>Gemmata</taxon>
    </lineage>
</organism>
<feature type="region of interest" description="Disordered" evidence="1">
    <location>
        <begin position="422"/>
        <end position="471"/>
    </location>
</feature>